<proteinExistence type="predicted"/>
<evidence type="ECO:0000313" key="2">
    <source>
        <dbReference type="Proteomes" id="UP000297714"/>
    </source>
</evidence>
<organism evidence="1 2">
    <name type="scientific">Caproiciproducens galactitolivorans</name>
    <dbReference type="NCBI Taxonomy" id="642589"/>
    <lineage>
        <taxon>Bacteria</taxon>
        <taxon>Bacillati</taxon>
        <taxon>Bacillota</taxon>
        <taxon>Clostridia</taxon>
        <taxon>Eubacteriales</taxon>
        <taxon>Acutalibacteraceae</taxon>
        <taxon>Caproiciproducens</taxon>
    </lineage>
</organism>
<dbReference type="Proteomes" id="UP000297714">
    <property type="component" value="Unassembled WGS sequence"/>
</dbReference>
<dbReference type="InterPro" id="IPR019644">
    <property type="entry name" value="DUF2508"/>
</dbReference>
<name>A0A4Z0YGR7_9FIRM</name>
<accession>A0A4Z0YGR7</accession>
<dbReference type="OrthoDB" id="1863371at2"/>
<dbReference type="AlphaFoldDB" id="A0A4Z0YGR7"/>
<comment type="caution">
    <text evidence="1">The sequence shown here is derived from an EMBL/GenBank/DDBJ whole genome shotgun (WGS) entry which is preliminary data.</text>
</comment>
<dbReference type="EMBL" id="SRMQ01000001">
    <property type="protein sequence ID" value="TGJ77933.1"/>
    <property type="molecule type" value="Genomic_DNA"/>
</dbReference>
<keyword evidence="2" id="KW-1185">Reference proteome</keyword>
<dbReference type="Pfam" id="PF10704">
    <property type="entry name" value="DUF2508"/>
    <property type="match status" value="1"/>
</dbReference>
<evidence type="ECO:0000313" key="1">
    <source>
        <dbReference type="EMBL" id="TGJ77933.1"/>
    </source>
</evidence>
<protein>
    <recommendedName>
        <fullName evidence="3">DUF2508 domain-containing protein</fullName>
    </recommendedName>
</protein>
<dbReference type="RefSeq" id="WP_135657038.1">
    <property type="nucleotide sequence ID" value="NZ_JAJUFJ010000001.1"/>
</dbReference>
<reference evidence="1 2" key="1">
    <citation type="submission" date="2019-04" db="EMBL/GenBank/DDBJ databases">
        <authorList>
            <person name="Poehlein A."/>
            <person name="Bengelsdorf F.R."/>
            <person name="Duerre P."/>
            <person name="Daniel R."/>
        </authorList>
    </citation>
    <scope>NUCLEOTIDE SEQUENCE [LARGE SCALE GENOMIC DNA]</scope>
    <source>
        <strain evidence="1 2">BS-1</strain>
    </source>
</reference>
<gene>
    <name evidence="1" type="ORF">CAGA_03420</name>
</gene>
<evidence type="ECO:0008006" key="3">
    <source>
        <dbReference type="Google" id="ProtNLM"/>
    </source>
</evidence>
<sequence length="89" mass="10279">MESVLKLVQHVDCTAVQENQDKDRIMDEIKEVCRLMACNESWFALESDENLIEACIYQRESLKSRYRYLLKQARLKGINAPLICKGQGG</sequence>